<evidence type="ECO:0000259" key="7">
    <source>
        <dbReference type="PROSITE" id="PS51110"/>
    </source>
</evidence>
<dbReference type="GO" id="GO:0016671">
    <property type="term" value="F:oxidoreductase activity, acting on a sulfur group of donors, disulfide as acceptor"/>
    <property type="evidence" value="ECO:0007669"/>
    <property type="project" value="InterPro"/>
</dbReference>
<dbReference type="GO" id="GO:0005576">
    <property type="term" value="C:extracellular region"/>
    <property type="evidence" value="ECO:0007669"/>
    <property type="project" value="UniProtKB-SubCell"/>
</dbReference>
<organism evidence="8 9">
    <name type="scientific">Meloidogyne enterolobii</name>
    <name type="common">Root-knot nematode worm</name>
    <name type="synonym">Meloidogyne mayaguensis</name>
    <dbReference type="NCBI Taxonomy" id="390850"/>
    <lineage>
        <taxon>Eukaryota</taxon>
        <taxon>Metazoa</taxon>
        <taxon>Ecdysozoa</taxon>
        <taxon>Nematoda</taxon>
        <taxon>Chromadorea</taxon>
        <taxon>Rhabditida</taxon>
        <taxon>Tylenchina</taxon>
        <taxon>Tylenchomorpha</taxon>
        <taxon>Tylenchoidea</taxon>
        <taxon>Meloidogynidae</taxon>
        <taxon>Meloidogyninae</taxon>
        <taxon>Meloidogyne</taxon>
    </lineage>
</organism>
<evidence type="ECO:0000256" key="1">
    <source>
        <dbReference type="ARBA" id="ARBA00004613"/>
    </source>
</evidence>
<comment type="caution">
    <text evidence="8">The sequence shown here is derived from an EMBL/GenBank/DDBJ whole genome shotgun (WGS) entry which is preliminary data.</text>
</comment>
<dbReference type="Pfam" id="PF03227">
    <property type="entry name" value="GILT"/>
    <property type="match status" value="1"/>
</dbReference>
<dbReference type="AlphaFoldDB" id="A0A6V7WAD0"/>
<evidence type="ECO:0000256" key="6">
    <source>
        <dbReference type="ARBA" id="ARBA00023180"/>
    </source>
</evidence>
<evidence type="ECO:0000313" key="9">
    <source>
        <dbReference type="Proteomes" id="UP000580250"/>
    </source>
</evidence>
<evidence type="ECO:0000313" key="8">
    <source>
        <dbReference type="EMBL" id="CAD2184153.1"/>
    </source>
</evidence>
<proteinExistence type="inferred from homology"/>
<dbReference type="InterPro" id="IPR003119">
    <property type="entry name" value="SAP_A"/>
</dbReference>
<reference evidence="8 9" key="1">
    <citation type="submission" date="2020-08" db="EMBL/GenBank/DDBJ databases">
        <authorList>
            <person name="Koutsovoulos G."/>
            <person name="Danchin GJ E."/>
        </authorList>
    </citation>
    <scope>NUCLEOTIDE SEQUENCE [LARGE SCALE GENOMIC DNA]</scope>
</reference>
<gene>
    <name evidence="8" type="ORF">MENT_LOCUS36493</name>
</gene>
<evidence type="ECO:0000256" key="5">
    <source>
        <dbReference type="ARBA" id="ARBA00023157"/>
    </source>
</evidence>
<dbReference type="InterPro" id="IPR004911">
    <property type="entry name" value="Interferon-induced_GILT"/>
</dbReference>
<name>A0A6V7WAD0_MELEN</name>
<keyword evidence="5" id="KW-1015">Disulfide bond</keyword>
<keyword evidence="6" id="KW-0325">Glycoprotein</keyword>
<evidence type="ECO:0000256" key="2">
    <source>
        <dbReference type="ARBA" id="ARBA00005679"/>
    </source>
</evidence>
<dbReference type="EMBL" id="CAJEWN010000491">
    <property type="protein sequence ID" value="CAD2184153.1"/>
    <property type="molecule type" value="Genomic_DNA"/>
</dbReference>
<sequence length="294" mass="35177">MLILGDFLDAFQNVRCHHGPRECLGNRLLSCILNIYKWDRKRRDVILYCFMKQMMIVGSDPMNEMNNCLVQVWANEIMIEEIRRCANGSQSFKFQLEDEHNTNQILVQKPRFVPFLSFNDFSHIQIQSSLQLFFVEKMRHWNKTIEGNNENNQLQNIDNETNERISRTTKFNINLKECNFPPEFWCINQKIALECFNKELCNQQNLINYGRPLNFKIIFNSKFEESRNYLIKYILNNLLNKNTLKYKLNFGKMFVELEPLFLTNQELEECGFSEWCAQRILEVGERRDFCDKNT</sequence>
<evidence type="ECO:0000256" key="3">
    <source>
        <dbReference type="ARBA" id="ARBA00022525"/>
    </source>
</evidence>
<accession>A0A6V7WAD0</accession>
<evidence type="ECO:0000256" key="4">
    <source>
        <dbReference type="ARBA" id="ARBA00022729"/>
    </source>
</evidence>
<dbReference type="OrthoDB" id="958254at2759"/>
<keyword evidence="4" id="KW-0732">Signal</keyword>
<comment type="subcellular location">
    <subcellularLocation>
        <location evidence="1">Secreted</location>
    </subcellularLocation>
</comment>
<keyword evidence="3" id="KW-0964">Secreted</keyword>
<protein>
    <recommendedName>
        <fullName evidence="7">Saposin A-type domain-containing protein</fullName>
    </recommendedName>
</protein>
<feature type="domain" description="Saposin A-type" evidence="7">
    <location>
        <begin position="171"/>
        <end position="211"/>
    </location>
</feature>
<dbReference type="Proteomes" id="UP000580250">
    <property type="component" value="Unassembled WGS sequence"/>
</dbReference>
<dbReference type="PROSITE" id="PS51110">
    <property type="entry name" value="SAP_A"/>
    <property type="match status" value="1"/>
</dbReference>
<dbReference type="PANTHER" id="PTHR13234:SF8">
    <property type="entry name" value="GAMMA-INTERFERON-INDUCIBLE LYSOSOMAL THIOL REDUCTASE"/>
    <property type="match status" value="1"/>
</dbReference>
<comment type="similarity">
    <text evidence="2">Belongs to the GILT family.</text>
</comment>
<dbReference type="PANTHER" id="PTHR13234">
    <property type="entry name" value="GAMMA-INTERFERON INDUCIBLE LYSOSOMAL THIOL REDUCTASE GILT"/>
    <property type="match status" value="1"/>
</dbReference>